<proteinExistence type="predicted"/>
<evidence type="ECO:0000313" key="3">
    <source>
        <dbReference type="Proteomes" id="UP001201163"/>
    </source>
</evidence>
<keyword evidence="3" id="KW-1185">Reference proteome</keyword>
<reference evidence="2" key="1">
    <citation type="submission" date="2022-01" db="EMBL/GenBank/DDBJ databases">
        <title>Comparative genomics reveals a dynamic genome evolution in the ectomycorrhizal milk-cap (Lactarius) mushrooms.</title>
        <authorList>
            <consortium name="DOE Joint Genome Institute"/>
            <person name="Lebreton A."/>
            <person name="Tang N."/>
            <person name="Kuo A."/>
            <person name="LaButti K."/>
            <person name="Drula E."/>
            <person name="Barry K."/>
            <person name="Clum A."/>
            <person name="Lipzen A."/>
            <person name="Mousain D."/>
            <person name="Ng V."/>
            <person name="Wang R."/>
            <person name="Wang X."/>
            <person name="Dai Y."/>
            <person name="Henrissat B."/>
            <person name="Grigoriev I.V."/>
            <person name="Guerin-Laguette A."/>
            <person name="Yu F."/>
            <person name="Martin F.M."/>
        </authorList>
    </citation>
    <scope>NUCLEOTIDE SEQUENCE</scope>
    <source>
        <strain evidence="2">QP</strain>
    </source>
</reference>
<name>A0AAD4LJW8_9AGAM</name>
<evidence type="ECO:0000313" key="2">
    <source>
        <dbReference type="EMBL" id="KAH8991235.1"/>
    </source>
</evidence>
<comment type="caution">
    <text evidence="2">The sequence shown here is derived from an EMBL/GenBank/DDBJ whole genome shotgun (WGS) entry which is preliminary data.</text>
</comment>
<organism evidence="2 3">
    <name type="scientific">Lactarius akahatsu</name>
    <dbReference type="NCBI Taxonomy" id="416441"/>
    <lineage>
        <taxon>Eukaryota</taxon>
        <taxon>Fungi</taxon>
        <taxon>Dikarya</taxon>
        <taxon>Basidiomycota</taxon>
        <taxon>Agaricomycotina</taxon>
        <taxon>Agaricomycetes</taxon>
        <taxon>Russulales</taxon>
        <taxon>Russulaceae</taxon>
        <taxon>Lactarius</taxon>
    </lineage>
</organism>
<dbReference type="AlphaFoldDB" id="A0AAD4LJW8"/>
<protein>
    <submittedName>
        <fullName evidence="2">Uncharacterized protein</fullName>
    </submittedName>
</protein>
<feature type="compositionally biased region" description="Low complexity" evidence="1">
    <location>
        <begin position="205"/>
        <end position="215"/>
    </location>
</feature>
<evidence type="ECO:0000256" key="1">
    <source>
        <dbReference type="SAM" id="MobiDB-lite"/>
    </source>
</evidence>
<dbReference type="EMBL" id="JAKELL010000027">
    <property type="protein sequence ID" value="KAH8991235.1"/>
    <property type="molecule type" value="Genomic_DNA"/>
</dbReference>
<feature type="region of interest" description="Disordered" evidence="1">
    <location>
        <begin position="181"/>
        <end position="261"/>
    </location>
</feature>
<dbReference type="Proteomes" id="UP001201163">
    <property type="component" value="Unassembled WGS sequence"/>
</dbReference>
<gene>
    <name evidence="2" type="ORF">EDB92DRAFT_685162</name>
</gene>
<accession>A0AAD4LJW8</accession>
<sequence length="454" mass="48356">MTSTTRRVIDDEGPLDEQYVQDAFHSYLKSSLAQAKAERLLDIEVLSSAEGDLMITGPALCLFFAALRCTTNPPSVPLPRGGSGAEKSGPRQSLSLANCPATFVPFMRLWSECVPAIQSLAPERQHDLARVICNLAPLEKPAPPPVIPRLAADLRAIAIEISLRRSFQDRYASDLQAAIDVGESPGGPGSLRTKASFVPPPMYTPSPTALSPTPLEKSKRSPVLRITPSPIAPLLPPRSPSSAPPSASVADARRSPTIAGPTSPAIELIRETLYAALADVLASTPCLHAQLTRDPPRAYYGSVALAILAVSARSVAADGDDGGAVWLVRGTRLTVAECPEPLRPLMREFVAVGIEAALIEEEDTAAAIALAQEGRTVPVPRIERARLVLERGAGYDIREGEERDSGGRRSAEGRAVAFANRVNALALSMTRLPQFRERQAEVFRVLAAVGGDAP</sequence>
<feature type="compositionally biased region" description="Pro residues" evidence="1">
    <location>
        <begin position="230"/>
        <end position="243"/>
    </location>
</feature>